<comment type="caution">
    <text evidence="1">The sequence shown here is derived from an EMBL/GenBank/DDBJ whole genome shotgun (WGS) entry which is preliminary data.</text>
</comment>
<name>A0AAD9V3E2_ACRCE</name>
<dbReference type="InterPro" id="IPR050952">
    <property type="entry name" value="TRIM-NHL_E3_ligases"/>
</dbReference>
<evidence type="ECO:0000313" key="1">
    <source>
        <dbReference type="EMBL" id="KAK2559667.1"/>
    </source>
</evidence>
<dbReference type="GO" id="GO:0061630">
    <property type="term" value="F:ubiquitin protein ligase activity"/>
    <property type="evidence" value="ECO:0007669"/>
    <property type="project" value="TreeGrafter"/>
</dbReference>
<dbReference type="SUPFAM" id="SSF101898">
    <property type="entry name" value="NHL repeat"/>
    <property type="match status" value="1"/>
</dbReference>
<dbReference type="PANTHER" id="PTHR24104:SF25">
    <property type="entry name" value="PROTEIN LIN-41"/>
    <property type="match status" value="1"/>
</dbReference>
<dbReference type="EMBL" id="JARQWQ010000039">
    <property type="protein sequence ID" value="KAK2559667.1"/>
    <property type="molecule type" value="Genomic_DNA"/>
</dbReference>
<gene>
    <name evidence="1" type="ORF">P5673_017752</name>
</gene>
<dbReference type="PANTHER" id="PTHR24104">
    <property type="entry name" value="E3 UBIQUITIN-PROTEIN LIGASE NHLRC1-RELATED"/>
    <property type="match status" value="1"/>
</dbReference>
<dbReference type="Gene3D" id="2.120.10.30">
    <property type="entry name" value="TolB, C-terminal domain"/>
    <property type="match status" value="1"/>
</dbReference>
<reference evidence="1" key="2">
    <citation type="journal article" date="2023" name="Science">
        <title>Genomic signatures of disease resistance in endangered staghorn corals.</title>
        <authorList>
            <person name="Vollmer S.V."/>
            <person name="Selwyn J.D."/>
            <person name="Despard B.A."/>
            <person name="Roesel C.L."/>
        </authorList>
    </citation>
    <scope>NUCLEOTIDE SEQUENCE</scope>
    <source>
        <strain evidence="1">K2</strain>
    </source>
</reference>
<keyword evidence="2" id="KW-1185">Reference proteome</keyword>
<organism evidence="1 2">
    <name type="scientific">Acropora cervicornis</name>
    <name type="common">Staghorn coral</name>
    <dbReference type="NCBI Taxonomy" id="6130"/>
    <lineage>
        <taxon>Eukaryota</taxon>
        <taxon>Metazoa</taxon>
        <taxon>Cnidaria</taxon>
        <taxon>Anthozoa</taxon>
        <taxon>Hexacorallia</taxon>
        <taxon>Scleractinia</taxon>
        <taxon>Astrocoeniina</taxon>
        <taxon>Acroporidae</taxon>
        <taxon>Acropora</taxon>
    </lineage>
</organism>
<sequence length="692" mass="78060">METPLDPTQDQFFAAAIKKGIRNLVLTEFDDEARRSLLQGAKKFERARDKASDASNNETLDTLQRINAIRYRVLASMLESVTESLFHLSDLLDLAKIRRKDNGELSVHSLFLIMSEIVTSLLKAVAGLLFNKARDSAAENLKDGDVTDNKLRELIQREINDIKSKLDALSRKDLLTAIDAFEAGLTYLYKVLDIDSEIIRSVISTKEMKINAAKAPAPAAAIEPAIQNVGTTEFGVEAKDLLLQAQKRFEMTREKATEAFNNEGLDTLQRITAIRYRVMAAMLESVAKSLAATTDLSSLSLMSALQSATPECEQSLRQLHSLPDVKKNFEVELKRGLFNIRGRFGRDERREIICAVCQVNRFIHDAQEFDFDHYDWARIKIGEKSISPLYSREVAEVLDEAGVQHCCVQIEWSFGDTRQKEHRLRNPTCIATNTHGEFLVVEMGDYTMKVFDSSGEFINKINPQVDDTVTSHYVPDVATDVNNKTYILVRQSESGTERCEVQVFAKTEMCNKFPVRHNSYRLTVSHDRAFVAIRNVIHVYELNGIPVGRVGEGTLSLVRDIAAGSDGQIFVLNQECDNGKIACVFTADGHQHNKFRVDSKEDNYFHLASYPSDEHIVFSGCERKTGRLKVAMYRKDGVFNRSVTLGERLCKDVEWWEYHVHGIAVTNDGSVAISFLSQEDERKVIVRPLKPC</sequence>
<dbReference type="InterPro" id="IPR011042">
    <property type="entry name" value="6-blade_b-propeller_TolB-like"/>
</dbReference>
<dbReference type="GO" id="GO:0000209">
    <property type="term" value="P:protein polyubiquitination"/>
    <property type="evidence" value="ECO:0007669"/>
    <property type="project" value="TreeGrafter"/>
</dbReference>
<protein>
    <submittedName>
        <fullName evidence="1">Uncharacterized protein</fullName>
    </submittedName>
</protein>
<dbReference type="Proteomes" id="UP001249851">
    <property type="component" value="Unassembled WGS sequence"/>
</dbReference>
<dbReference type="GO" id="GO:0043161">
    <property type="term" value="P:proteasome-mediated ubiquitin-dependent protein catabolic process"/>
    <property type="evidence" value="ECO:0007669"/>
    <property type="project" value="TreeGrafter"/>
</dbReference>
<dbReference type="GO" id="GO:0008270">
    <property type="term" value="F:zinc ion binding"/>
    <property type="evidence" value="ECO:0007669"/>
    <property type="project" value="UniProtKB-KW"/>
</dbReference>
<proteinExistence type="predicted"/>
<accession>A0AAD9V3E2</accession>
<reference evidence="1" key="1">
    <citation type="journal article" date="2023" name="G3 (Bethesda)">
        <title>Whole genome assembly and annotation of the endangered Caribbean coral Acropora cervicornis.</title>
        <authorList>
            <person name="Selwyn J.D."/>
            <person name="Vollmer S.V."/>
        </authorList>
    </citation>
    <scope>NUCLEOTIDE SEQUENCE</scope>
    <source>
        <strain evidence="1">K2</strain>
    </source>
</reference>
<evidence type="ECO:0000313" key="2">
    <source>
        <dbReference type="Proteomes" id="UP001249851"/>
    </source>
</evidence>
<dbReference type="AlphaFoldDB" id="A0AAD9V3E2"/>